<evidence type="ECO:0000313" key="1">
    <source>
        <dbReference type="EMBL" id="UYV98724.1"/>
    </source>
</evidence>
<dbReference type="RefSeq" id="WP_168529604.1">
    <property type="nucleotide sequence ID" value="NZ_CP014574.1"/>
</dbReference>
<organism evidence="1 2">
    <name type="scientific">Paenarthrobacter ureafaciens</name>
    <dbReference type="NCBI Taxonomy" id="37931"/>
    <lineage>
        <taxon>Bacteria</taxon>
        <taxon>Bacillati</taxon>
        <taxon>Actinomycetota</taxon>
        <taxon>Actinomycetes</taxon>
        <taxon>Micrococcales</taxon>
        <taxon>Micrococcaceae</taxon>
        <taxon>Paenarthrobacter</taxon>
    </lineage>
</organism>
<evidence type="ECO:0000313" key="2">
    <source>
        <dbReference type="Proteomes" id="UP001163293"/>
    </source>
</evidence>
<protein>
    <submittedName>
        <fullName evidence="1">Uncharacterized protein</fullName>
    </submittedName>
</protein>
<proteinExistence type="predicted"/>
<dbReference type="EMBL" id="CP101185">
    <property type="protein sequence ID" value="UYV98724.1"/>
    <property type="molecule type" value="Genomic_DNA"/>
</dbReference>
<reference evidence="1" key="1">
    <citation type="submission" date="2022-07" db="EMBL/GenBank/DDBJ databases">
        <authorList>
            <person name="Wu T."/>
        </authorList>
    </citation>
    <scope>NUCLEOTIDE SEQUENCE</scope>
    <source>
        <strain evidence="1">SD-1</strain>
    </source>
</reference>
<keyword evidence="2" id="KW-1185">Reference proteome</keyword>
<name>A0AAX3ENR0_PAEUR</name>
<accession>A0AAX3ENR0</accession>
<dbReference type="GeneID" id="79886009"/>
<gene>
    <name evidence="1" type="ORF">NL394_05770</name>
</gene>
<sequence>MTHDSEVEVPATTTPFQQLLQSGSVRPAAAAAVDFANINRVKLTTDTATILAEERDNS</sequence>
<dbReference type="AlphaFoldDB" id="A0AAX3ENR0"/>
<dbReference type="Proteomes" id="UP001163293">
    <property type="component" value="Chromosome"/>
</dbReference>